<dbReference type="KEGG" id="mic:Mic7113_3901"/>
<evidence type="ECO:0000313" key="3">
    <source>
        <dbReference type="Proteomes" id="UP000010471"/>
    </source>
</evidence>
<dbReference type="AlphaFoldDB" id="K9WJD1"/>
<keyword evidence="3" id="KW-1185">Reference proteome</keyword>
<feature type="region of interest" description="Disordered" evidence="1">
    <location>
        <begin position="25"/>
        <end position="57"/>
    </location>
</feature>
<feature type="compositionally biased region" description="Polar residues" evidence="1">
    <location>
        <begin position="48"/>
        <end position="57"/>
    </location>
</feature>
<reference evidence="2 3" key="1">
    <citation type="submission" date="2012-06" db="EMBL/GenBank/DDBJ databases">
        <title>Finished chromosome of genome of Microcoleus sp. PCC 7113.</title>
        <authorList>
            <consortium name="US DOE Joint Genome Institute"/>
            <person name="Gugger M."/>
            <person name="Coursin T."/>
            <person name="Rippka R."/>
            <person name="Tandeau De Marsac N."/>
            <person name="Huntemann M."/>
            <person name="Wei C.-L."/>
            <person name="Han J."/>
            <person name="Detter J.C."/>
            <person name="Han C."/>
            <person name="Tapia R."/>
            <person name="Chen A."/>
            <person name="Kyrpides N."/>
            <person name="Mavromatis K."/>
            <person name="Markowitz V."/>
            <person name="Szeto E."/>
            <person name="Ivanova N."/>
            <person name="Pagani I."/>
            <person name="Pati A."/>
            <person name="Goodwin L."/>
            <person name="Nordberg H.P."/>
            <person name="Cantor M.N."/>
            <person name="Hua S.X."/>
            <person name="Woyke T."/>
            <person name="Kerfeld C.A."/>
        </authorList>
    </citation>
    <scope>NUCLEOTIDE SEQUENCE [LARGE SCALE GENOMIC DNA]</scope>
    <source>
        <strain evidence="2 3">PCC 7113</strain>
    </source>
</reference>
<name>K9WJD1_9CYAN</name>
<dbReference type="RefSeq" id="WP_015183751.1">
    <property type="nucleotide sequence ID" value="NC_019738.1"/>
</dbReference>
<feature type="compositionally biased region" description="Basic and acidic residues" evidence="1">
    <location>
        <begin position="25"/>
        <end position="42"/>
    </location>
</feature>
<accession>K9WJD1</accession>
<organism evidence="2 3">
    <name type="scientific">Allocoleopsis franciscana PCC 7113</name>
    <dbReference type="NCBI Taxonomy" id="1173027"/>
    <lineage>
        <taxon>Bacteria</taxon>
        <taxon>Bacillati</taxon>
        <taxon>Cyanobacteriota</taxon>
        <taxon>Cyanophyceae</taxon>
        <taxon>Coleofasciculales</taxon>
        <taxon>Coleofasciculaceae</taxon>
        <taxon>Allocoleopsis</taxon>
        <taxon>Allocoleopsis franciscana</taxon>
    </lineage>
</organism>
<gene>
    <name evidence="2" type="ORF">Mic7113_3901</name>
</gene>
<sequence length="57" mass="6525">MDYTANENQESWIQLEIPGLFEQLEKSSDSHSENETERESTQRIEFAATQTKSACAD</sequence>
<dbReference type="Proteomes" id="UP000010471">
    <property type="component" value="Chromosome"/>
</dbReference>
<dbReference type="EMBL" id="CP003630">
    <property type="protein sequence ID" value="AFZ19612.1"/>
    <property type="molecule type" value="Genomic_DNA"/>
</dbReference>
<proteinExistence type="predicted"/>
<dbReference type="HOGENOM" id="CLU_2991718_0_0_3"/>
<evidence type="ECO:0000256" key="1">
    <source>
        <dbReference type="SAM" id="MobiDB-lite"/>
    </source>
</evidence>
<evidence type="ECO:0000313" key="2">
    <source>
        <dbReference type="EMBL" id="AFZ19612.1"/>
    </source>
</evidence>
<protein>
    <submittedName>
        <fullName evidence="2">Uncharacterized protein</fullName>
    </submittedName>
</protein>